<dbReference type="RefSeq" id="WP_253670022.1">
    <property type="nucleotide sequence ID" value="NZ_JAMTCP010000013.1"/>
</dbReference>
<keyword evidence="7" id="KW-1185">Reference proteome</keyword>
<dbReference type="SUPFAM" id="SSF51445">
    <property type="entry name" value="(Trans)glycosidases"/>
    <property type="match status" value="1"/>
</dbReference>
<dbReference type="PANTHER" id="PTHR13170:SF16">
    <property type="entry name" value="PROTEIN O-GLCNACASE"/>
    <property type="match status" value="1"/>
</dbReference>
<dbReference type="PROSITE" id="PS52009">
    <property type="entry name" value="GH84"/>
    <property type="match status" value="1"/>
</dbReference>
<feature type="domain" description="GH84" evidence="5">
    <location>
        <begin position="210"/>
        <end position="494"/>
    </location>
</feature>
<evidence type="ECO:0000256" key="2">
    <source>
        <dbReference type="ARBA" id="ARBA00023295"/>
    </source>
</evidence>
<dbReference type="PANTHER" id="PTHR13170">
    <property type="entry name" value="O-GLCNACASE"/>
    <property type="match status" value="1"/>
</dbReference>
<dbReference type="InterPro" id="IPR017853">
    <property type="entry name" value="GH"/>
</dbReference>
<comment type="caution">
    <text evidence="6">The sequence shown here is derived from an EMBL/GenBank/DDBJ whole genome shotgun (WGS) entry which is preliminary data.</text>
</comment>
<dbReference type="SUPFAM" id="SSF55545">
    <property type="entry name" value="beta-N-acetylhexosaminidase-like domain"/>
    <property type="match status" value="1"/>
</dbReference>
<dbReference type="Pfam" id="PF07555">
    <property type="entry name" value="NAGidase"/>
    <property type="match status" value="1"/>
</dbReference>
<dbReference type="InterPro" id="IPR015882">
    <property type="entry name" value="HEX_bac_N"/>
</dbReference>
<name>A0ABT1HUB6_STRSD</name>
<comment type="similarity">
    <text evidence="3">Belongs to the glycosyl hydrolase 84 family.</text>
</comment>
<dbReference type="InterPro" id="IPR051822">
    <property type="entry name" value="Glycosyl_Hydrolase_84"/>
</dbReference>
<evidence type="ECO:0000313" key="6">
    <source>
        <dbReference type="EMBL" id="MCP2259112.1"/>
    </source>
</evidence>
<dbReference type="InterPro" id="IPR029018">
    <property type="entry name" value="Hex-like_dom2"/>
</dbReference>
<dbReference type="Proteomes" id="UP001205311">
    <property type="component" value="Unassembled WGS sequence"/>
</dbReference>
<evidence type="ECO:0000259" key="5">
    <source>
        <dbReference type="PROSITE" id="PS52009"/>
    </source>
</evidence>
<organism evidence="6 7">
    <name type="scientific">Streptoalloteichus tenebrarius (strain ATCC 17920 / DSM 40477 / JCM 4838 / CBS 697.72 / NBRC 16177 / NCIMB 11028 / NRRL B-12390 / A12253. 1 / ISP 5477)</name>
    <name type="common">Streptomyces tenebrarius</name>
    <dbReference type="NCBI Taxonomy" id="1933"/>
    <lineage>
        <taxon>Bacteria</taxon>
        <taxon>Bacillati</taxon>
        <taxon>Actinomycetota</taxon>
        <taxon>Actinomycetes</taxon>
        <taxon>Pseudonocardiales</taxon>
        <taxon>Pseudonocardiaceae</taxon>
        <taxon>Streptoalloteichus</taxon>
    </lineage>
</organism>
<keyword evidence="1 3" id="KW-0378">Hydrolase</keyword>
<protein>
    <submittedName>
        <fullName evidence="6">Hyaluronoglucosaminidase</fullName>
    </submittedName>
</protein>
<evidence type="ECO:0000256" key="4">
    <source>
        <dbReference type="SAM" id="MobiDB-lite"/>
    </source>
</evidence>
<evidence type="ECO:0000313" key="7">
    <source>
        <dbReference type="Proteomes" id="UP001205311"/>
    </source>
</evidence>
<sequence>MPAEMAEPRPGTRPRVIVLGLVAVITLALTGGCGAETAPSAEESPAPPAVPAPSSEPRTWPEVSPRPQQTRRIGADLPVPATVRVHATGETDQPTTETVVRVLRAAGAHQVDVHGVEGWDSGDSASMAVVLGKVADQQVAHALDAVGTPGPSPLPAEGYVLTAGRRVDSALLVLAGRDADGLFHAAQTLRQLTVNGAVAGVSVVDYPVVPIRGVVEGFYGRPWSFEDRMDQLAFSGAVKMNTYLYAPKDDPYHREKWREPYPPEEAEKLGRLVQQARANHVRFTFAISPGLSVCYSGANDREALSRKIRAVHALGVRSFSIALDDIYPLPAWSCADDVARYGVLSEATFGQAQADLLNTLQRDLLPSLPGADPLEMVPIQYSEVVDTPYKQALRGRLDRRVRVMWTGTDVLPARISAEDARRAREVWGRKVSLWDNYPTNDFDGAAGRLLLAPYDNREAGAARELAGVLLNPMNQAAASKLPLFTGADFAWNPDGYDPGRSSAAAARYLANGDETVARALLVLVDVEHLAPDWKGDPMRSPAPVLAGDLDRVRAAWAGGNRAGAVTALRATARRLAEAPDVIRGGVAERPFVEDVEPWLTAMTLWATALSHACDGLAARAEGDAARAEAAFREAQAHVARANEIRTRPGVTREPGVVRVADRVLDTFLSQAPAM</sequence>
<dbReference type="InterPro" id="IPR011496">
    <property type="entry name" value="O-GlcNAcase_cat"/>
</dbReference>
<reference evidence="6 7" key="1">
    <citation type="submission" date="2022-06" db="EMBL/GenBank/DDBJ databases">
        <title>Genomic Encyclopedia of Archaeal and Bacterial Type Strains, Phase II (KMG-II): from individual species to whole genera.</title>
        <authorList>
            <person name="Goeker M."/>
        </authorList>
    </citation>
    <scope>NUCLEOTIDE SEQUENCE [LARGE SCALE GENOMIC DNA]</scope>
    <source>
        <strain evidence="6 7">DSM 40477</strain>
    </source>
</reference>
<dbReference type="Gene3D" id="3.30.379.10">
    <property type="entry name" value="Chitobiase/beta-hexosaminidase domain 2-like"/>
    <property type="match status" value="1"/>
</dbReference>
<feature type="region of interest" description="Disordered" evidence="4">
    <location>
        <begin position="35"/>
        <end position="73"/>
    </location>
</feature>
<feature type="active site" description="Proton donor" evidence="3">
    <location>
        <position position="325"/>
    </location>
</feature>
<accession>A0ABT1HUB6</accession>
<dbReference type="SUPFAM" id="SSF140657">
    <property type="entry name" value="Hyaluronidase post-catalytic domain-like"/>
    <property type="match status" value="1"/>
</dbReference>
<dbReference type="Gene3D" id="1.20.58.460">
    <property type="entry name" value="Hyaluronidase post-catalytic domain-like"/>
    <property type="match status" value="1"/>
</dbReference>
<evidence type="ECO:0000256" key="3">
    <source>
        <dbReference type="PROSITE-ProRule" id="PRU01353"/>
    </source>
</evidence>
<dbReference type="EMBL" id="JAMTCP010000013">
    <property type="protein sequence ID" value="MCP2259112.1"/>
    <property type="molecule type" value="Genomic_DNA"/>
</dbReference>
<gene>
    <name evidence="6" type="ORF">LX15_002813</name>
</gene>
<feature type="compositionally biased region" description="Low complexity" evidence="4">
    <location>
        <begin position="35"/>
        <end position="44"/>
    </location>
</feature>
<keyword evidence="2 3" id="KW-0326">Glycosidase</keyword>
<dbReference type="Pfam" id="PF02838">
    <property type="entry name" value="Glyco_hydro_20b"/>
    <property type="match status" value="1"/>
</dbReference>
<proteinExistence type="inferred from homology"/>
<evidence type="ECO:0000256" key="1">
    <source>
        <dbReference type="ARBA" id="ARBA00022801"/>
    </source>
</evidence>
<dbReference type="Gene3D" id="3.20.20.80">
    <property type="entry name" value="Glycosidases"/>
    <property type="match status" value="1"/>
</dbReference>